<keyword evidence="3" id="KW-1185">Reference proteome</keyword>
<dbReference type="EMBL" id="BKCF01000002">
    <property type="protein sequence ID" value="GEQ85889.1"/>
    <property type="molecule type" value="Genomic_DNA"/>
</dbReference>
<dbReference type="Proteomes" id="UP000326994">
    <property type="component" value="Unassembled WGS sequence"/>
</dbReference>
<protein>
    <recommendedName>
        <fullName evidence="4">DUF4129 domain-containing protein</fullName>
    </recommendedName>
</protein>
<evidence type="ECO:0000313" key="2">
    <source>
        <dbReference type="EMBL" id="GEQ85889.1"/>
    </source>
</evidence>
<feature type="transmembrane region" description="Helical" evidence="1">
    <location>
        <begin position="78"/>
        <end position="97"/>
    </location>
</feature>
<organism evidence="2 3">
    <name type="scientific">Patiriisocius marinistellae</name>
    <dbReference type="NCBI Taxonomy" id="2494560"/>
    <lineage>
        <taxon>Bacteria</taxon>
        <taxon>Pseudomonadati</taxon>
        <taxon>Bacteroidota</taxon>
        <taxon>Flavobacteriia</taxon>
        <taxon>Flavobacteriales</taxon>
        <taxon>Flavobacteriaceae</taxon>
        <taxon>Patiriisocius</taxon>
    </lineage>
</organism>
<evidence type="ECO:0000256" key="1">
    <source>
        <dbReference type="SAM" id="Phobius"/>
    </source>
</evidence>
<keyword evidence="1" id="KW-0812">Transmembrane</keyword>
<evidence type="ECO:0000313" key="3">
    <source>
        <dbReference type="Proteomes" id="UP000326994"/>
    </source>
</evidence>
<reference evidence="2 3" key="1">
    <citation type="submission" date="2019-08" db="EMBL/GenBank/DDBJ databases">
        <title>Ulvibacter marinistellae sp. nov., isolated from a starfish, Patiria pectinifera.</title>
        <authorList>
            <person name="Kawano K."/>
            <person name="Ushijima N."/>
            <person name="Kihara M."/>
            <person name="Itoh H."/>
        </authorList>
    </citation>
    <scope>NUCLEOTIDE SEQUENCE [LARGE SCALE GENOMIC DNA]</scope>
    <source>
        <strain evidence="2 3">KK4</strain>
    </source>
</reference>
<gene>
    <name evidence="2" type="ORF">ULMS_13970</name>
</gene>
<keyword evidence="1" id="KW-0472">Membrane</keyword>
<proteinExistence type="predicted"/>
<comment type="caution">
    <text evidence="2">The sequence shown here is derived from an EMBL/GenBank/DDBJ whole genome shotgun (WGS) entry which is preliminary data.</text>
</comment>
<sequence length="225" mass="26377">MLRAQDNAPQLQIDSTAITPKRFDQNFKENYTSADYNYDVMEGEAENLITRALNWFFKNLAELFGVDIDPETFTILRYLIYGVLVIFAIYIVIKLLVGDNASSFFTKKSAQLAPLNVEEEHIENIDINSLIEKALQDNNYRLAIRYMYLKTLKQLSGASKIIWDFEKTNQDYYNEIEDPSLKTTFKRISYLYDYVWYGEFTLNEEDFISAQKDFERVKKHINNAG</sequence>
<evidence type="ECO:0008006" key="4">
    <source>
        <dbReference type="Google" id="ProtNLM"/>
    </source>
</evidence>
<dbReference type="AlphaFoldDB" id="A0A5J4G097"/>
<accession>A0A5J4G097</accession>
<keyword evidence="1" id="KW-1133">Transmembrane helix</keyword>
<name>A0A5J4G097_9FLAO</name>